<dbReference type="EMBL" id="APBN01000011">
    <property type="protein sequence ID" value="EMT50989.1"/>
    <property type="molecule type" value="Genomic_DNA"/>
</dbReference>
<evidence type="ECO:0000313" key="2">
    <source>
        <dbReference type="Proteomes" id="UP000012081"/>
    </source>
</evidence>
<proteinExistence type="predicted"/>
<accession>M8D404</accession>
<dbReference type="PATRIC" id="fig|1300222.3.peg.4275"/>
<organism evidence="1 2">
    <name type="scientific">Brevibacillus borstelensis AK1</name>
    <dbReference type="NCBI Taxonomy" id="1300222"/>
    <lineage>
        <taxon>Bacteria</taxon>
        <taxon>Bacillati</taxon>
        <taxon>Bacillota</taxon>
        <taxon>Bacilli</taxon>
        <taxon>Bacillales</taxon>
        <taxon>Paenibacillaceae</taxon>
        <taxon>Brevibacillus</taxon>
    </lineage>
</organism>
<protein>
    <submittedName>
        <fullName evidence="1">Uncharacterized protein</fullName>
    </submittedName>
</protein>
<dbReference type="Proteomes" id="UP000012081">
    <property type="component" value="Unassembled WGS sequence"/>
</dbReference>
<name>M8D404_9BACL</name>
<keyword evidence="2" id="KW-1185">Reference proteome</keyword>
<gene>
    <name evidence="1" type="ORF">I532_20326</name>
</gene>
<sequence>MYLVDHPTGMEKITPLIPPEIKQRIEEEINGLTFTKNFRSATAEEWYVFLPGFKDPLTEGAAGKVIIHYDLYGNRDVFINTTIIYDDPSLHQPELHPLVYQISEELVNRLVGYADTLLSVHAGANSYQAEYIERT</sequence>
<reference evidence="1 2" key="1">
    <citation type="submission" date="2013-03" db="EMBL/GenBank/DDBJ databases">
        <title>Assembly of a new bacterial strain Brevibacillus borstelensis AK1.</title>
        <authorList>
            <person name="Rajan I."/>
            <person name="PoliReddy D."/>
            <person name="Sugumar T."/>
            <person name="Rathinam K."/>
            <person name="Alqarawi S."/>
            <person name="Khalil A.B."/>
            <person name="Sivakumar N."/>
        </authorList>
    </citation>
    <scope>NUCLEOTIDE SEQUENCE [LARGE SCALE GENOMIC DNA]</scope>
    <source>
        <strain evidence="1 2">AK1</strain>
    </source>
</reference>
<evidence type="ECO:0000313" key="1">
    <source>
        <dbReference type="EMBL" id="EMT50989.1"/>
    </source>
</evidence>
<dbReference type="AlphaFoldDB" id="M8D404"/>
<comment type="caution">
    <text evidence="1">The sequence shown here is derived from an EMBL/GenBank/DDBJ whole genome shotgun (WGS) entry which is preliminary data.</text>
</comment>